<feature type="binding site" evidence="9">
    <location>
        <position position="122"/>
    </location>
    <ligand>
        <name>5-phospho-alpha-D-ribose 1-diphosphate</name>
        <dbReference type="ChEBI" id="CHEBI:58017"/>
    </ligand>
</feature>
<evidence type="ECO:0000256" key="4">
    <source>
        <dbReference type="ARBA" id="ARBA00022679"/>
    </source>
</evidence>
<feature type="binding site" evidence="9">
    <location>
        <begin position="110"/>
        <end position="118"/>
    </location>
    <ligand>
        <name>5-phospho-alpha-D-ribose 1-diphosphate</name>
        <dbReference type="ChEBI" id="CHEBI:58017"/>
    </ligand>
</feature>
<feature type="binding site" evidence="9">
    <location>
        <position position="226"/>
    </location>
    <ligand>
        <name>Mg(2+)</name>
        <dbReference type="ChEBI" id="CHEBI:18420"/>
        <label>2</label>
    </ligand>
</feature>
<comment type="subunit">
    <text evidence="9">Homodimer.</text>
</comment>
<dbReference type="Gene3D" id="1.20.970.10">
    <property type="entry name" value="Transferase, Pyrimidine Nucleoside Phosphorylase, Chain C"/>
    <property type="match status" value="1"/>
</dbReference>
<dbReference type="Pfam" id="PF00591">
    <property type="entry name" value="Glycos_transf_3"/>
    <property type="match status" value="1"/>
</dbReference>
<reference evidence="12 13" key="1">
    <citation type="journal article" date="2021" name="Microorganisms">
        <title>Acidisoma silvae sp. nov. and Acidisomacellulosilytica sp. nov., Two Acidophilic Bacteria Isolated from Decaying Wood, Hydrolyzing Cellulose and Producing Poly-3-hydroxybutyrate.</title>
        <authorList>
            <person name="Mieszkin S."/>
            <person name="Pouder E."/>
            <person name="Uroz S."/>
            <person name="Simon-Colin C."/>
            <person name="Alain K."/>
        </authorList>
    </citation>
    <scope>NUCLEOTIDE SEQUENCE [LARGE SCALE GENOMIC DNA]</scope>
    <source>
        <strain evidence="12 13">HW T5.17</strain>
    </source>
</reference>
<keyword evidence="5 9" id="KW-0822">Tryptophan biosynthesis</keyword>
<keyword evidence="9" id="KW-0460">Magnesium</keyword>
<dbReference type="InterPro" id="IPR036320">
    <property type="entry name" value="Glycosyl_Trfase_fam3_N_dom_sf"/>
</dbReference>
<feature type="binding site" evidence="9">
    <location>
        <position position="113"/>
    </location>
    <ligand>
        <name>anthranilate</name>
        <dbReference type="ChEBI" id="CHEBI:16567"/>
        <label>1</label>
    </ligand>
</feature>
<dbReference type="PANTHER" id="PTHR43285">
    <property type="entry name" value="ANTHRANILATE PHOSPHORIBOSYLTRANSFERASE"/>
    <property type="match status" value="1"/>
</dbReference>
<evidence type="ECO:0000313" key="12">
    <source>
        <dbReference type="EMBL" id="MCB8879607.1"/>
    </source>
</evidence>
<comment type="cofactor">
    <cofactor evidence="9">
        <name>Mg(2+)</name>
        <dbReference type="ChEBI" id="CHEBI:18420"/>
    </cofactor>
    <text evidence="9">Binds 2 magnesium ions per monomer.</text>
</comment>
<evidence type="ECO:0000256" key="8">
    <source>
        <dbReference type="ARBA" id="ARBA00061188"/>
    </source>
</evidence>
<dbReference type="GO" id="GO:0005829">
    <property type="term" value="C:cytosol"/>
    <property type="evidence" value="ECO:0007669"/>
    <property type="project" value="TreeGrafter"/>
</dbReference>
<keyword evidence="13" id="KW-1185">Reference proteome</keyword>
<sequence>MSGAIRPLLARLARGETLTEAEAEGAFSAIMTGDATHAQIAGLLMAMRVRGETVAEMVGAVRALRARMVAIQSPPGAIDVCGTGGDEQGTLNISTAVTFVVAGCGVPVAKHGNRALSSKSGAADVLEHLGIGVAMPPAALEDLLTRTGCVFLFAPAHHPALRHAAPVRAELGTRTLFNLLGPLANPARVPRQFTGVYANHWTRPVAEALGHLGTEAAWIVHGQGLDELTLAGPNHVSILKDGKVEDVILHAGDVGLPQAPLSALRGGDAAANAGALQRLMEGETGPYRDTVILNAAGALVVAGRVGSLAEGVMAATTAIDERRARGALDTLRRESQLHSQANPKH</sequence>
<comment type="similarity">
    <text evidence="9">Belongs to the anthranilate phosphoribosyltransferase family.</text>
</comment>
<feature type="binding site" evidence="9">
    <location>
        <begin position="92"/>
        <end position="95"/>
    </location>
    <ligand>
        <name>5-phospho-alpha-D-ribose 1-diphosphate</name>
        <dbReference type="ChEBI" id="CHEBI:58017"/>
    </ligand>
</feature>
<dbReference type="FunFam" id="3.40.1030.10:FF:000002">
    <property type="entry name" value="Anthranilate phosphoribosyltransferase"/>
    <property type="match status" value="1"/>
</dbReference>
<dbReference type="EC" id="2.4.2.18" evidence="9"/>
<dbReference type="InterPro" id="IPR000312">
    <property type="entry name" value="Glycosyl_Trfase_fam3"/>
</dbReference>
<feature type="binding site" evidence="9">
    <location>
        <position position="82"/>
    </location>
    <ligand>
        <name>anthranilate</name>
        <dbReference type="ChEBI" id="CHEBI:16567"/>
        <label>1</label>
    </ligand>
</feature>
<evidence type="ECO:0000259" key="10">
    <source>
        <dbReference type="Pfam" id="PF00591"/>
    </source>
</evidence>
<keyword evidence="3 9" id="KW-0328">Glycosyltransferase</keyword>
<evidence type="ECO:0000256" key="2">
    <source>
        <dbReference type="ARBA" id="ARBA00022605"/>
    </source>
</evidence>
<dbReference type="Pfam" id="PF02885">
    <property type="entry name" value="Glycos_trans_3N"/>
    <property type="match status" value="1"/>
</dbReference>
<keyword evidence="4 9" id="KW-0808">Transferase</keyword>
<dbReference type="EMBL" id="JAESVA010000002">
    <property type="protein sequence ID" value="MCB8879607.1"/>
    <property type="molecule type" value="Genomic_DNA"/>
</dbReference>
<dbReference type="PANTHER" id="PTHR43285:SF2">
    <property type="entry name" value="ANTHRANILATE PHOSPHORIBOSYLTRANSFERASE"/>
    <property type="match status" value="1"/>
</dbReference>
<evidence type="ECO:0000256" key="1">
    <source>
        <dbReference type="ARBA" id="ARBA00004907"/>
    </source>
</evidence>
<feature type="binding site" evidence="9">
    <location>
        <position position="94"/>
    </location>
    <ligand>
        <name>Mg(2+)</name>
        <dbReference type="ChEBI" id="CHEBI:18420"/>
        <label>1</label>
    </ligand>
</feature>
<evidence type="ECO:0000313" key="13">
    <source>
        <dbReference type="Proteomes" id="UP000721844"/>
    </source>
</evidence>
<feature type="binding site" evidence="9">
    <location>
        <position position="227"/>
    </location>
    <ligand>
        <name>Mg(2+)</name>
        <dbReference type="ChEBI" id="CHEBI:18420"/>
        <label>2</label>
    </ligand>
</feature>
<feature type="binding site" evidence="9">
    <location>
        <position position="90"/>
    </location>
    <ligand>
        <name>5-phospho-alpha-D-ribose 1-diphosphate</name>
        <dbReference type="ChEBI" id="CHEBI:58017"/>
    </ligand>
</feature>
<dbReference type="InterPro" id="IPR017459">
    <property type="entry name" value="Glycosyl_Trfase_fam3_N_dom"/>
</dbReference>
<feature type="domain" description="Glycosyl transferase family 3 N-terminal" evidence="11">
    <location>
        <begin position="7"/>
        <end position="67"/>
    </location>
</feature>
<comment type="caution">
    <text evidence="9">Lacks conserved residue(s) required for the propagation of feature annotation.</text>
</comment>
<dbReference type="AlphaFoldDB" id="A0A963YYR0"/>
<dbReference type="InterPro" id="IPR035902">
    <property type="entry name" value="Nuc_phospho_transferase"/>
</dbReference>
<dbReference type="GO" id="GO:0004048">
    <property type="term" value="F:anthranilate phosphoribosyltransferase activity"/>
    <property type="evidence" value="ECO:0007669"/>
    <property type="project" value="UniProtKB-UniRule"/>
</dbReference>
<evidence type="ECO:0000256" key="7">
    <source>
        <dbReference type="ARBA" id="ARBA00052328"/>
    </source>
</evidence>
<dbReference type="Gene3D" id="3.40.1030.10">
    <property type="entry name" value="Nucleoside phosphorylase/phosphoribosyltransferase catalytic domain"/>
    <property type="match status" value="1"/>
</dbReference>
<dbReference type="NCBIfam" id="TIGR01245">
    <property type="entry name" value="trpD"/>
    <property type="match status" value="1"/>
</dbReference>
<comment type="caution">
    <text evidence="12">The sequence shown here is derived from an EMBL/GenBank/DDBJ whole genome shotgun (WGS) entry which is preliminary data.</text>
</comment>
<dbReference type="GO" id="GO:0000162">
    <property type="term" value="P:L-tryptophan biosynthetic process"/>
    <property type="evidence" value="ECO:0007669"/>
    <property type="project" value="UniProtKB-UniRule"/>
</dbReference>
<evidence type="ECO:0000256" key="3">
    <source>
        <dbReference type="ARBA" id="ARBA00022676"/>
    </source>
</evidence>
<keyword evidence="2 9" id="KW-0028">Amino-acid biosynthesis</keyword>
<protein>
    <recommendedName>
        <fullName evidence="9">Anthranilate phosphoribosyltransferase</fullName>
        <ecNumber evidence="9">2.4.2.18</ecNumber>
    </recommendedName>
</protein>
<feature type="binding site" evidence="9">
    <location>
        <position position="168"/>
    </location>
    <ligand>
        <name>anthranilate</name>
        <dbReference type="ChEBI" id="CHEBI:16567"/>
        <label>2</label>
    </ligand>
</feature>
<evidence type="ECO:0000259" key="11">
    <source>
        <dbReference type="Pfam" id="PF02885"/>
    </source>
</evidence>
<comment type="pathway">
    <text evidence="1 9">Amino-acid biosynthesis; L-tryptophan biosynthesis; L-tryptophan from chorismate: step 2/5.</text>
</comment>
<dbReference type="RefSeq" id="WP_227306237.1">
    <property type="nucleotide sequence ID" value="NZ_JAESVA010000002.1"/>
</dbReference>
<accession>A0A963YYR0</accession>
<keyword evidence="6 9" id="KW-0057">Aromatic amino acid biosynthesis</keyword>
<dbReference type="SUPFAM" id="SSF52418">
    <property type="entry name" value="Nucleoside phosphorylase/phosphoribosyltransferase catalytic domain"/>
    <property type="match status" value="1"/>
</dbReference>
<feature type="binding site" evidence="9">
    <location>
        <position position="227"/>
    </location>
    <ligand>
        <name>Mg(2+)</name>
        <dbReference type="ChEBI" id="CHEBI:18420"/>
        <label>1</label>
    </ligand>
</feature>
<comment type="catalytic activity">
    <reaction evidence="7 9">
        <text>N-(5-phospho-beta-D-ribosyl)anthranilate + diphosphate = 5-phospho-alpha-D-ribose 1-diphosphate + anthranilate</text>
        <dbReference type="Rhea" id="RHEA:11768"/>
        <dbReference type="ChEBI" id="CHEBI:16567"/>
        <dbReference type="ChEBI" id="CHEBI:18277"/>
        <dbReference type="ChEBI" id="CHEBI:33019"/>
        <dbReference type="ChEBI" id="CHEBI:58017"/>
        <dbReference type="EC" id="2.4.2.18"/>
    </reaction>
</comment>
<comment type="function">
    <text evidence="9">Catalyzes the transfer of the phosphoribosyl group of 5-phosphorylribose-1-pyrophosphate (PRPP) to anthranilate to yield N-(5'-phosphoribosyl)-anthranilate (PRA).</text>
</comment>
<comment type="similarity">
    <text evidence="8">In the C-terminal section; belongs to the anthranilate phosphoribosyltransferase family.</text>
</comment>
<evidence type="ECO:0000256" key="6">
    <source>
        <dbReference type="ARBA" id="ARBA00023141"/>
    </source>
</evidence>
<feature type="binding site" evidence="9">
    <location>
        <begin position="85"/>
        <end position="86"/>
    </location>
    <ligand>
        <name>5-phospho-alpha-D-ribose 1-diphosphate</name>
        <dbReference type="ChEBI" id="CHEBI:58017"/>
    </ligand>
</feature>
<evidence type="ECO:0000256" key="5">
    <source>
        <dbReference type="ARBA" id="ARBA00022822"/>
    </source>
</evidence>
<proteinExistence type="inferred from homology"/>
<keyword evidence="9" id="KW-0479">Metal-binding</keyword>
<dbReference type="GO" id="GO:0000287">
    <property type="term" value="F:magnesium ion binding"/>
    <property type="evidence" value="ECO:0007669"/>
    <property type="project" value="UniProtKB-UniRule"/>
</dbReference>
<name>A0A963YYR0_9PROT</name>
<dbReference type="Proteomes" id="UP000721844">
    <property type="component" value="Unassembled WGS sequence"/>
</dbReference>
<feature type="domain" description="Glycosyl transferase family 3" evidence="10">
    <location>
        <begin position="77"/>
        <end position="321"/>
    </location>
</feature>
<dbReference type="InterPro" id="IPR005940">
    <property type="entry name" value="Anthranilate_Pribosyl_Tfrase"/>
</dbReference>
<dbReference type="HAMAP" id="MF_00211">
    <property type="entry name" value="TrpD"/>
    <property type="match status" value="1"/>
</dbReference>
<gene>
    <name evidence="9 12" type="primary">trpD</name>
    <name evidence="12" type="ORF">ACELLULO517_05125</name>
</gene>
<dbReference type="SUPFAM" id="SSF47648">
    <property type="entry name" value="Nucleoside phosphorylase/phosphoribosyltransferase N-terminal domain"/>
    <property type="match status" value="1"/>
</dbReference>
<organism evidence="12 13">
    <name type="scientific">Acidisoma cellulosilyticum</name>
    <dbReference type="NCBI Taxonomy" id="2802395"/>
    <lineage>
        <taxon>Bacteria</taxon>
        <taxon>Pseudomonadati</taxon>
        <taxon>Pseudomonadota</taxon>
        <taxon>Alphaproteobacteria</taxon>
        <taxon>Acetobacterales</taxon>
        <taxon>Acidocellaceae</taxon>
        <taxon>Acidisoma</taxon>
    </lineage>
</organism>
<feature type="binding site" evidence="9">
    <location>
        <position position="82"/>
    </location>
    <ligand>
        <name>5-phospho-alpha-D-ribose 1-diphosphate</name>
        <dbReference type="ChEBI" id="CHEBI:58017"/>
    </ligand>
</feature>
<evidence type="ECO:0000256" key="9">
    <source>
        <dbReference type="HAMAP-Rule" id="MF_00211"/>
    </source>
</evidence>